<dbReference type="CDD" id="cd01673">
    <property type="entry name" value="dNK"/>
    <property type="match status" value="1"/>
</dbReference>
<keyword evidence="9" id="KW-0289">Folate biosynthesis</keyword>
<dbReference type="EMBL" id="CP031188">
    <property type="protein sequence ID" value="AXG74179.1"/>
    <property type="molecule type" value="Genomic_DNA"/>
</dbReference>
<dbReference type="Proteomes" id="UP000253951">
    <property type="component" value="Chromosome"/>
</dbReference>
<evidence type="ECO:0000256" key="12">
    <source>
        <dbReference type="ARBA" id="ARBA00033413"/>
    </source>
</evidence>
<evidence type="ECO:0000256" key="7">
    <source>
        <dbReference type="ARBA" id="ARBA00022777"/>
    </source>
</evidence>
<comment type="similarity">
    <text evidence="2">Belongs to the HPPK family.</text>
</comment>
<keyword evidence="5 15" id="KW-0808">Transferase</keyword>
<dbReference type="InterPro" id="IPR000550">
    <property type="entry name" value="Hppk"/>
</dbReference>
<dbReference type="SUPFAM" id="SSF52540">
    <property type="entry name" value="P-loop containing nucleoside triphosphate hydrolases"/>
    <property type="match status" value="1"/>
</dbReference>
<dbReference type="GO" id="GO:0003848">
    <property type="term" value="F:2-amino-4-hydroxy-6-hydroxymethyldihydropteridine diphosphokinase activity"/>
    <property type="evidence" value="ECO:0007669"/>
    <property type="project" value="UniProtKB-EC"/>
</dbReference>
<dbReference type="GO" id="GO:0005524">
    <property type="term" value="F:ATP binding"/>
    <property type="evidence" value="ECO:0007669"/>
    <property type="project" value="UniProtKB-KW"/>
</dbReference>
<dbReference type="GO" id="GO:0046654">
    <property type="term" value="P:tetrahydrofolate biosynthetic process"/>
    <property type="evidence" value="ECO:0007669"/>
    <property type="project" value="UniProtKB-UniPathway"/>
</dbReference>
<evidence type="ECO:0000313" key="16">
    <source>
        <dbReference type="Proteomes" id="UP000253951"/>
    </source>
</evidence>
<evidence type="ECO:0000256" key="1">
    <source>
        <dbReference type="ARBA" id="ARBA00005051"/>
    </source>
</evidence>
<organism evidence="15 16">
    <name type="scientific">Flavobacterium arcticum</name>
    <dbReference type="NCBI Taxonomy" id="1784713"/>
    <lineage>
        <taxon>Bacteria</taxon>
        <taxon>Pseudomonadati</taxon>
        <taxon>Bacteroidota</taxon>
        <taxon>Flavobacteriia</taxon>
        <taxon>Flavobacteriales</taxon>
        <taxon>Flavobacteriaceae</taxon>
        <taxon>Flavobacterium</taxon>
    </lineage>
</organism>
<dbReference type="Gene3D" id="3.30.70.560">
    <property type="entry name" value="7,8-Dihydro-6-hydroxymethylpterin-pyrophosphokinase HPPK"/>
    <property type="match status" value="1"/>
</dbReference>
<name>A0A345HC69_9FLAO</name>
<protein>
    <recommendedName>
        <fullName evidence="4">2-amino-4-hydroxy-6-hydroxymethyldihydropteridine pyrophosphokinase</fullName>
        <ecNumber evidence="3">2.7.6.3</ecNumber>
    </recommendedName>
    <alternativeName>
        <fullName evidence="11">6-hydroxymethyl-7,8-dihydropterin pyrophosphokinase</fullName>
    </alternativeName>
    <alternativeName>
        <fullName evidence="12">7,8-dihydro-6-hydroxymethylpterin-pyrophosphokinase</fullName>
    </alternativeName>
</protein>
<evidence type="ECO:0000259" key="14">
    <source>
        <dbReference type="Pfam" id="PF01712"/>
    </source>
</evidence>
<feature type="domain" description="Deoxynucleoside kinase" evidence="14">
    <location>
        <begin position="181"/>
        <end position="374"/>
    </location>
</feature>
<dbReference type="SUPFAM" id="SSF55083">
    <property type="entry name" value="6-hydroxymethyl-7,8-dihydropterin pyrophosphokinase, HPPK"/>
    <property type="match status" value="1"/>
</dbReference>
<keyword evidence="6" id="KW-0547">Nucleotide-binding</keyword>
<dbReference type="EC" id="2.7.6.3" evidence="3"/>
<accession>A0A345HC69</accession>
<dbReference type="NCBIfam" id="TIGR01498">
    <property type="entry name" value="folK"/>
    <property type="match status" value="1"/>
</dbReference>
<dbReference type="KEGG" id="fat:DVK85_07965"/>
<dbReference type="InterPro" id="IPR035907">
    <property type="entry name" value="Hppk_sf"/>
</dbReference>
<evidence type="ECO:0000256" key="2">
    <source>
        <dbReference type="ARBA" id="ARBA00005810"/>
    </source>
</evidence>
<reference evidence="15 16" key="1">
    <citation type="submission" date="2018-07" db="EMBL/GenBank/DDBJ databases">
        <title>Complete genome sequence of Flavobacterium arcticum type strain SM1502T.</title>
        <authorList>
            <person name="Li Y."/>
            <person name="Li D.-D."/>
        </authorList>
    </citation>
    <scope>NUCLEOTIDE SEQUENCE [LARGE SCALE GENOMIC DNA]</scope>
    <source>
        <strain evidence="15 16">SM1502</strain>
    </source>
</reference>
<evidence type="ECO:0000256" key="4">
    <source>
        <dbReference type="ARBA" id="ARBA00016218"/>
    </source>
</evidence>
<gene>
    <name evidence="15" type="primary">folK</name>
    <name evidence="15" type="ORF">DVK85_07965</name>
</gene>
<dbReference type="RefSeq" id="WP_114677937.1">
    <property type="nucleotide sequence ID" value="NZ_CP031188.1"/>
</dbReference>
<comment type="function">
    <text evidence="10">Catalyzes the transfer of pyrophosphate from adenosine triphosphate (ATP) to 6-hydroxymethyl-7,8-dihydropterin, an enzymatic step in folate biosynthesis pathway.</text>
</comment>
<keyword evidence="7 15" id="KW-0418">Kinase</keyword>
<dbReference type="Pfam" id="PF01712">
    <property type="entry name" value="dNK"/>
    <property type="match status" value="1"/>
</dbReference>
<dbReference type="AlphaFoldDB" id="A0A345HC69"/>
<dbReference type="GO" id="GO:0016301">
    <property type="term" value="F:kinase activity"/>
    <property type="evidence" value="ECO:0007669"/>
    <property type="project" value="UniProtKB-KW"/>
</dbReference>
<evidence type="ECO:0000256" key="5">
    <source>
        <dbReference type="ARBA" id="ARBA00022679"/>
    </source>
</evidence>
<comment type="pathway">
    <text evidence="1">Cofactor biosynthesis; tetrahydrofolate biosynthesis; 2-amino-4-hydroxy-6-hydroxymethyl-7,8-dihydropteridine diphosphate from 7,8-dihydroneopterin triphosphate: step 4/4.</text>
</comment>
<keyword evidence="8" id="KW-0067">ATP-binding</keyword>
<dbReference type="Pfam" id="PF01288">
    <property type="entry name" value="HPPK"/>
    <property type="match status" value="1"/>
</dbReference>
<sequence>MKFQNHAILSIGSNQGDRQQHLVSCVQYIHNHIATVIKVSAVYETPAWGFESDDFYNCAIVVHTHKAPEVLLEALLAAEEYAGRIRQEGKGYVARVIDIDIVAFNDEVVATDSLIVPHPRMQERNFVLYPLRDVAPQWEHPVSHKNITELITTSPDESRCEKLITLPLPLQEYNPESLNYIAIEGNIGAGKTTLSGKIAEDFNAKLVLERFADNPFLPKFYKDQNRYAFSLEMAFLADRYHQLSDDLAQFDLFRDFVVADYHIFKSLIFAKVTLNEDEYRLYRKLFDIIYKEMPKPDLYVYLYQNTDRLLQHIQQRGRDYEQDIKPEYLEKINRGYLDYINSQPTLNVLILDVSDRDFVKNQEDYIWVLDQIQTRLKQ</sequence>
<evidence type="ECO:0000259" key="13">
    <source>
        <dbReference type="Pfam" id="PF01288"/>
    </source>
</evidence>
<evidence type="ECO:0000256" key="6">
    <source>
        <dbReference type="ARBA" id="ARBA00022741"/>
    </source>
</evidence>
<dbReference type="GO" id="GO:0046656">
    <property type="term" value="P:folic acid biosynthetic process"/>
    <property type="evidence" value="ECO:0007669"/>
    <property type="project" value="UniProtKB-KW"/>
</dbReference>
<evidence type="ECO:0000256" key="10">
    <source>
        <dbReference type="ARBA" id="ARBA00029409"/>
    </source>
</evidence>
<keyword evidence="16" id="KW-1185">Reference proteome</keyword>
<evidence type="ECO:0000256" key="9">
    <source>
        <dbReference type="ARBA" id="ARBA00022909"/>
    </source>
</evidence>
<evidence type="ECO:0000256" key="11">
    <source>
        <dbReference type="ARBA" id="ARBA00029766"/>
    </source>
</evidence>
<evidence type="ECO:0000256" key="8">
    <source>
        <dbReference type="ARBA" id="ARBA00022840"/>
    </source>
</evidence>
<evidence type="ECO:0000256" key="3">
    <source>
        <dbReference type="ARBA" id="ARBA00013253"/>
    </source>
</evidence>
<proteinExistence type="inferred from homology"/>
<dbReference type="PANTHER" id="PTHR43071:SF1">
    <property type="entry name" value="2-AMINO-4-HYDROXY-6-HYDROXYMETHYLDIHYDROPTERIDINE PYROPHOSPHOKINASE"/>
    <property type="match status" value="1"/>
</dbReference>
<dbReference type="InterPro" id="IPR027417">
    <property type="entry name" value="P-loop_NTPase"/>
</dbReference>
<evidence type="ECO:0000313" key="15">
    <source>
        <dbReference type="EMBL" id="AXG74179.1"/>
    </source>
</evidence>
<dbReference type="Gene3D" id="3.40.50.300">
    <property type="entry name" value="P-loop containing nucleotide triphosphate hydrolases"/>
    <property type="match status" value="1"/>
</dbReference>
<feature type="domain" description="7,8-dihydro-6-hydroxymethylpterin-pyrophosphokinase" evidence="13">
    <location>
        <begin position="8"/>
        <end position="136"/>
    </location>
</feature>
<dbReference type="InterPro" id="IPR031314">
    <property type="entry name" value="DNK_dom"/>
</dbReference>
<dbReference type="PANTHER" id="PTHR43071">
    <property type="entry name" value="2-AMINO-4-HYDROXY-6-HYDROXYMETHYLDIHYDROPTERIDINE PYROPHOSPHOKINASE"/>
    <property type="match status" value="1"/>
</dbReference>
<dbReference type="UniPathway" id="UPA00077">
    <property type="reaction ID" value="UER00155"/>
</dbReference>
<dbReference type="CDD" id="cd00483">
    <property type="entry name" value="HPPK"/>
    <property type="match status" value="1"/>
</dbReference>
<dbReference type="OrthoDB" id="9776634at2"/>